<organism evidence="2 3">
    <name type="scientific">Actinokineospora guangxiensis</name>
    <dbReference type="NCBI Taxonomy" id="1490288"/>
    <lineage>
        <taxon>Bacteria</taxon>
        <taxon>Bacillati</taxon>
        <taxon>Actinomycetota</taxon>
        <taxon>Actinomycetes</taxon>
        <taxon>Pseudonocardiales</taxon>
        <taxon>Pseudonocardiaceae</taxon>
        <taxon>Actinokineospora</taxon>
    </lineage>
</organism>
<evidence type="ECO:0000256" key="1">
    <source>
        <dbReference type="SAM" id="MobiDB-lite"/>
    </source>
</evidence>
<feature type="region of interest" description="Disordered" evidence="1">
    <location>
        <begin position="1"/>
        <end position="24"/>
    </location>
</feature>
<evidence type="ECO:0000313" key="2">
    <source>
        <dbReference type="EMBL" id="MFC5291306.1"/>
    </source>
</evidence>
<proteinExistence type="predicted"/>
<gene>
    <name evidence="2" type="ORF">ACFPM7_30015</name>
</gene>
<dbReference type="EMBL" id="JBHSKF010000026">
    <property type="protein sequence ID" value="MFC5291306.1"/>
    <property type="molecule type" value="Genomic_DNA"/>
</dbReference>
<dbReference type="Pfam" id="PF13412">
    <property type="entry name" value="HTH_24"/>
    <property type="match status" value="1"/>
</dbReference>
<dbReference type="Gene3D" id="1.10.10.10">
    <property type="entry name" value="Winged helix-like DNA-binding domain superfamily/Winged helix DNA-binding domain"/>
    <property type="match status" value="1"/>
</dbReference>
<evidence type="ECO:0000313" key="3">
    <source>
        <dbReference type="Proteomes" id="UP001596157"/>
    </source>
</evidence>
<sequence>MVARMRPADPSADHAPTADDNTAAATPAAGAGWTFLSNHAHVLLCLAADPDQTLPVIAERVGITSRGVQLIITDLIEGGYIERTKIGRRNHYRINPGGHLRHPLEAHHSIADLITALGPRRSSDAAEDGAAAPAAPLCDR</sequence>
<keyword evidence="3" id="KW-1185">Reference proteome</keyword>
<dbReference type="SUPFAM" id="SSF46785">
    <property type="entry name" value="Winged helix' DNA-binding domain"/>
    <property type="match status" value="1"/>
</dbReference>
<dbReference type="CDD" id="cd00090">
    <property type="entry name" value="HTH_ARSR"/>
    <property type="match status" value="1"/>
</dbReference>
<reference evidence="3" key="1">
    <citation type="journal article" date="2019" name="Int. J. Syst. Evol. Microbiol.">
        <title>The Global Catalogue of Microorganisms (GCM) 10K type strain sequencing project: providing services to taxonomists for standard genome sequencing and annotation.</title>
        <authorList>
            <consortium name="The Broad Institute Genomics Platform"/>
            <consortium name="The Broad Institute Genome Sequencing Center for Infectious Disease"/>
            <person name="Wu L."/>
            <person name="Ma J."/>
        </authorList>
    </citation>
    <scope>NUCLEOTIDE SEQUENCE [LARGE SCALE GENOMIC DNA]</scope>
    <source>
        <strain evidence="3">CCUG 59778</strain>
    </source>
</reference>
<comment type="caution">
    <text evidence="2">The sequence shown here is derived from an EMBL/GenBank/DDBJ whole genome shotgun (WGS) entry which is preliminary data.</text>
</comment>
<dbReference type="Proteomes" id="UP001596157">
    <property type="component" value="Unassembled WGS sequence"/>
</dbReference>
<dbReference type="InterPro" id="IPR036388">
    <property type="entry name" value="WH-like_DNA-bd_sf"/>
</dbReference>
<name>A0ABW0EZE5_9PSEU</name>
<dbReference type="InterPro" id="IPR036390">
    <property type="entry name" value="WH_DNA-bd_sf"/>
</dbReference>
<feature type="compositionally biased region" description="Low complexity" evidence="1">
    <location>
        <begin position="13"/>
        <end position="24"/>
    </location>
</feature>
<dbReference type="InterPro" id="IPR011991">
    <property type="entry name" value="ArsR-like_HTH"/>
</dbReference>
<protein>
    <submittedName>
        <fullName evidence="2">Helix-turn-helix transcriptional regulator</fullName>
    </submittedName>
</protein>
<dbReference type="RefSeq" id="WP_378251223.1">
    <property type="nucleotide sequence ID" value="NZ_JBHSKF010000026.1"/>
</dbReference>
<accession>A0ABW0EZE5</accession>